<dbReference type="EMBL" id="JADEYP010000005">
    <property type="protein sequence ID" value="MCA5004392.1"/>
    <property type="molecule type" value="Genomic_DNA"/>
</dbReference>
<evidence type="ECO:0000313" key="2">
    <source>
        <dbReference type="Proteomes" id="UP001165302"/>
    </source>
</evidence>
<reference evidence="1" key="1">
    <citation type="submission" date="2020-10" db="EMBL/GenBank/DDBJ databases">
        <authorList>
            <person name="Lu T."/>
            <person name="Wang Q."/>
            <person name="Han X."/>
        </authorList>
    </citation>
    <scope>NUCLEOTIDE SEQUENCE</scope>
    <source>
        <strain evidence="1">WQ 366</strain>
    </source>
</reference>
<dbReference type="RefSeq" id="WP_225551719.1">
    <property type="nucleotide sequence ID" value="NZ_JADEYP010000005.1"/>
</dbReference>
<accession>A0ABS7Z4B8</accession>
<dbReference type="PROSITE" id="PS51257">
    <property type="entry name" value="PROKAR_LIPOPROTEIN"/>
    <property type="match status" value="1"/>
</dbReference>
<keyword evidence="2" id="KW-1185">Reference proteome</keyword>
<evidence type="ECO:0008006" key="3">
    <source>
        <dbReference type="Google" id="ProtNLM"/>
    </source>
</evidence>
<evidence type="ECO:0000313" key="1">
    <source>
        <dbReference type="EMBL" id="MCA5004392.1"/>
    </source>
</evidence>
<dbReference type="Gene3D" id="2.60.40.2340">
    <property type="match status" value="1"/>
</dbReference>
<name>A0ABS7Z4B8_9SPHI</name>
<gene>
    <name evidence="1" type="ORF">IPZ78_04365</name>
</gene>
<dbReference type="Proteomes" id="UP001165302">
    <property type="component" value="Unassembled WGS sequence"/>
</dbReference>
<proteinExistence type="predicted"/>
<organism evidence="1 2">
    <name type="scientific">Sphingobacterium bovistauri</name>
    <dbReference type="NCBI Taxonomy" id="2781959"/>
    <lineage>
        <taxon>Bacteria</taxon>
        <taxon>Pseudomonadati</taxon>
        <taxon>Bacteroidota</taxon>
        <taxon>Sphingobacteriia</taxon>
        <taxon>Sphingobacteriales</taxon>
        <taxon>Sphingobacteriaceae</taxon>
        <taxon>Sphingobacterium</taxon>
    </lineage>
</organism>
<sequence length="599" mass="64680">MKTNIIKNSILASLLICVGLMFFSCSKESELDRAYEEVKIVGVKINDVLHYPTYDGDNTIVDMPAGTDVSNVALELLVVNGELQGFPQQLKYDARKPMDVSLVGKNGVNKQGKLLVKSAPLLRNLIIEGLIIPQTDIHYSASSIVVQVPELTDLKNLKLTLEFVNGEMVDFQNGVEKDYTNSVPVKVKGIDETTIYNYDLIVTSEQVGPALIKGMTINGIETDSVQVLANNVVVPFVKGLSNFSNANLSMETGFANVVDPSFVGTGLNLMSGNNKVKITGSDGIQMEFTIAQPKLSLVPKTEILFSSLGLGANDLIGSAFSNGSIVIPSHTTNVGMHVYGLNGVRSKILSIQGLTFNHSLRQVASDEKGKILGIALGVNGAAVNVYKWDNVDATPSLYLSHTQQSLGLSYQPRTAGITITGSLDGDATIVITLAGKTDVVVYKVAGGVLNTTPQKLSIPAAGTNYFEVSALPNGRSGYIGTWVNSVIANYGLFSLNNTMNENFKISGQYTTANKFFTYKGRDYVSYTIFQANRGMIMRLIDFTNGELNAFQNPILDVLMPSNAANGNATMDTDIAIINNKLHVMYSCSNIGIRVYQVEE</sequence>
<protein>
    <recommendedName>
        <fullName evidence="3">DUF1735 domain-containing protein</fullName>
    </recommendedName>
</protein>
<comment type="caution">
    <text evidence="1">The sequence shown here is derived from an EMBL/GenBank/DDBJ whole genome shotgun (WGS) entry which is preliminary data.</text>
</comment>